<protein>
    <submittedName>
        <fullName evidence="1">Uncharacterized protein</fullName>
    </submittedName>
</protein>
<reference evidence="1" key="1">
    <citation type="submission" date="2014-09" db="EMBL/GenBank/DDBJ databases">
        <authorList>
            <person name="Magalhaes I.L.F."/>
            <person name="Oliveira U."/>
            <person name="Santos F.R."/>
            <person name="Vidigal T.H.D.A."/>
            <person name="Brescovit A.D."/>
            <person name="Santos A.J."/>
        </authorList>
    </citation>
    <scope>NUCLEOTIDE SEQUENCE</scope>
    <source>
        <tissue evidence="1">Shoot tissue taken approximately 20 cm above the soil surface</tissue>
    </source>
</reference>
<evidence type="ECO:0000313" key="1">
    <source>
        <dbReference type="EMBL" id="JAE00046.1"/>
    </source>
</evidence>
<accession>A0A0A9EQ96</accession>
<reference evidence="1" key="2">
    <citation type="journal article" date="2015" name="Data Brief">
        <title>Shoot transcriptome of the giant reed, Arundo donax.</title>
        <authorList>
            <person name="Barrero R.A."/>
            <person name="Guerrero F.D."/>
            <person name="Moolhuijzen P."/>
            <person name="Goolsby J.A."/>
            <person name="Tidwell J."/>
            <person name="Bellgard S.E."/>
            <person name="Bellgard M.I."/>
        </authorList>
    </citation>
    <scope>NUCLEOTIDE SEQUENCE</scope>
    <source>
        <tissue evidence="1">Shoot tissue taken approximately 20 cm above the soil surface</tissue>
    </source>
</reference>
<proteinExistence type="predicted"/>
<dbReference type="EMBL" id="GBRH01197850">
    <property type="protein sequence ID" value="JAE00046.1"/>
    <property type="molecule type" value="Transcribed_RNA"/>
</dbReference>
<organism evidence="1">
    <name type="scientific">Arundo donax</name>
    <name type="common">Giant reed</name>
    <name type="synonym">Donax arundinaceus</name>
    <dbReference type="NCBI Taxonomy" id="35708"/>
    <lineage>
        <taxon>Eukaryota</taxon>
        <taxon>Viridiplantae</taxon>
        <taxon>Streptophyta</taxon>
        <taxon>Embryophyta</taxon>
        <taxon>Tracheophyta</taxon>
        <taxon>Spermatophyta</taxon>
        <taxon>Magnoliopsida</taxon>
        <taxon>Liliopsida</taxon>
        <taxon>Poales</taxon>
        <taxon>Poaceae</taxon>
        <taxon>PACMAD clade</taxon>
        <taxon>Arundinoideae</taxon>
        <taxon>Arundineae</taxon>
        <taxon>Arundo</taxon>
    </lineage>
</organism>
<sequence length="20" mass="2064">MRCAGVSGVGQGWPDFVRAA</sequence>
<dbReference type="AlphaFoldDB" id="A0A0A9EQ96"/>
<name>A0A0A9EQ96_ARUDO</name>